<dbReference type="AlphaFoldDB" id="A0A9Q0I247"/>
<dbReference type="EMBL" id="JANIIK010006520">
    <property type="protein sequence ID" value="KAJ3580751.1"/>
    <property type="molecule type" value="Genomic_DNA"/>
</dbReference>
<dbReference type="InterPro" id="IPR002110">
    <property type="entry name" value="Ankyrin_rpt"/>
</dbReference>
<dbReference type="Pfam" id="PF00023">
    <property type="entry name" value="Ank"/>
    <property type="match status" value="1"/>
</dbReference>
<feature type="non-terminal residue" evidence="4">
    <location>
        <position position="152"/>
    </location>
</feature>
<evidence type="ECO:0000256" key="3">
    <source>
        <dbReference type="PROSITE-ProRule" id="PRU00023"/>
    </source>
</evidence>
<dbReference type="PROSITE" id="PS50297">
    <property type="entry name" value="ANK_REP_REGION"/>
    <property type="match status" value="2"/>
</dbReference>
<keyword evidence="1" id="KW-0677">Repeat</keyword>
<keyword evidence="2 3" id="KW-0040">ANK repeat</keyword>
<accession>A0A9Q0I247</accession>
<dbReference type="InterPro" id="IPR050776">
    <property type="entry name" value="Ank_Repeat/CDKN_Inhibitor"/>
</dbReference>
<keyword evidence="5" id="KW-1185">Reference proteome</keyword>
<name>A0A9Q0I247_9TELE</name>
<dbReference type="Pfam" id="PF12796">
    <property type="entry name" value="Ank_2"/>
    <property type="match status" value="1"/>
</dbReference>
<dbReference type="SMART" id="SM00248">
    <property type="entry name" value="ANK"/>
    <property type="match status" value="2"/>
</dbReference>
<gene>
    <name evidence="4" type="ORF">NHX12_025632</name>
</gene>
<feature type="repeat" description="ANK" evidence="3">
    <location>
        <begin position="18"/>
        <end position="50"/>
    </location>
</feature>
<dbReference type="PROSITE" id="PS50088">
    <property type="entry name" value="ANK_REPEAT"/>
    <property type="match status" value="2"/>
</dbReference>
<dbReference type="Gene3D" id="1.25.40.20">
    <property type="entry name" value="Ankyrin repeat-containing domain"/>
    <property type="match status" value="2"/>
</dbReference>
<evidence type="ECO:0000256" key="1">
    <source>
        <dbReference type="ARBA" id="ARBA00022737"/>
    </source>
</evidence>
<dbReference type="Proteomes" id="UP001148018">
    <property type="component" value="Unassembled WGS sequence"/>
</dbReference>
<comment type="caution">
    <text evidence="4">The sequence shown here is derived from an EMBL/GenBank/DDBJ whole genome shotgun (WGS) entry which is preliminary data.</text>
</comment>
<dbReference type="OrthoDB" id="539213at2759"/>
<evidence type="ECO:0000313" key="5">
    <source>
        <dbReference type="Proteomes" id="UP001148018"/>
    </source>
</evidence>
<dbReference type="InterPro" id="IPR036770">
    <property type="entry name" value="Ankyrin_rpt-contain_sf"/>
</dbReference>
<evidence type="ECO:0000256" key="2">
    <source>
        <dbReference type="ARBA" id="ARBA00023043"/>
    </source>
</evidence>
<sequence length="152" mass="15991">MLEVLLSLGAQPNTQDLLGRTPAMLAAKEGFAHVLTLLAENHADMNLTDNEGKGGAASRCGGEQRVCGRLLRPPAELSEHPACNTTSLHLLERGADPNIANQSTGVSALMLAAQRGSLQLVRALLQRGGLPGARDAKQQNAIHYAAMGGFFQ</sequence>
<proteinExistence type="predicted"/>
<reference evidence="4" key="1">
    <citation type="submission" date="2022-07" db="EMBL/GenBank/DDBJ databases">
        <title>Chromosome-level genome of Muraenolepis orangiensis.</title>
        <authorList>
            <person name="Kim J."/>
        </authorList>
    </citation>
    <scope>NUCLEOTIDE SEQUENCE</scope>
    <source>
        <strain evidence="4">KU_S4_2022</strain>
        <tissue evidence="4">Muscle</tissue>
    </source>
</reference>
<organism evidence="4 5">
    <name type="scientific">Muraenolepis orangiensis</name>
    <name type="common">Patagonian moray cod</name>
    <dbReference type="NCBI Taxonomy" id="630683"/>
    <lineage>
        <taxon>Eukaryota</taxon>
        <taxon>Metazoa</taxon>
        <taxon>Chordata</taxon>
        <taxon>Craniata</taxon>
        <taxon>Vertebrata</taxon>
        <taxon>Euteleostomi</taxon>
        <taxon>Actinopterygii</taxon>
        <taxon>Neopterygii</taxon>
        <taxon>Teleostei</taxon>
        <taxon>Neoteleostei</taxon>
        <taxon>Acanthomorphata</taxon>
        <taxon>Zeiogadaria</taxon>
        <taxon>Gadariae</taxon>
        <taxon>Gadiformes</taxon>
        <taxon>Muraenolepidoidei</taxon>
        <taxon>Muraenolepididae</taxon>
        <taxon>Muraenolepis</taxon>
    </lineage>
</organism>
<feature type="repeat" description="ANK" evidence="3">
    <location>
        <begin position="104"/>
        <end position="136"/>
    </location>
</feature>
<dbReference type="SUPFAM" id="SSF48403">
    <property type="entry name" value="Ankyrin repeat"/>
    <property type="match status" value="1"/>
</dbReference>
<evidence type="ECO:0000313" key="4">
    <source>
        <dbReference type="EMBL" id="KAJ3580751.1"/>
    </source>
</evidence>
<protein>
    <submittedName>
        <fullName evidence="4">Uncharacterized protein</fullName>
    </submittedName>
</protein>
<dbReference type="PANTHER" id="PTHR24201">
    <property type="entry name" value="ANK_REP_REGION DOMAIN-CONTAINING PROTEIN"/>
    <property type="match status" value="1"/>
</dbReference>